<comment type="similarity">
    <text evidence="2">Belongs to the SHO1 family.</text>
</comment>
<feature type="signal peptide" evidence="11">
    <location>
        <begin position="1"/>
        <end position="18"/>
    </location>
</feature>
<feature type="transmembrane region" description="Helical" evidence="10">
    <location>
        <begin position="67"/>
        <end position="88"/>
    </location>
</feature>
<dbReference type="Proteomes" id="UP000233469">
    <property type="component" value="Unassembled WGS sequence"/>
</dbReference>
<feature type="transmembrane region" description="Helical" evidence="10">
    <location>
        <begin position="131"/>
        <end position="151"/>
    </location>
</feature>
<dbReference type="CDD" id="cd11855">
    <property type="entry name" value="SH3_Sho1p"/>
    <property type="match status" value="2"/>
</dbReference>
<dbReference type="InterPro" id="IPR001452">
    <property type="entry name" value="SH3_domain"/>
</dbReference>
<name>A0A2N1NTB1_9GLOM</name>
<feature type="domain" description="SH3" evidence="12">
    <location>
        <begin position="241"/>
        <end position="302"/>
    </location>
</feature>
<evidence type="ECO:0000256" key="2">
    <source>
        <dbReference type="ARBA" id="ARBA00009739"/>
    </source>
</evidence>
<dbReference type="PANTHER" id="PTHR15735">
    <property type="entry name" value="FCH AND DOUBLE SH3 DOMAINS PROTEIN"/>
    <property type="match status" value="1"/>
</dbReference>
<evidence type="ECO:0000256" key="4">
    <source>
        <dbReference type="ARBA" id="ARBA00022475"/>
    </source>
</evidence>
<feature type="transmembrane region" description="Helical" evidence="10">
    <location>
        <begin position="163"/>
        <end position="182"/>
    </location>
</feature>
<comment type="subcellular location">
    <subcellularLocation>
        <location evidence="1">Cell membrane</location>
        <topology evidence="1">Multi-pass membrane protein</topology>
    </subcellularLocation>
</comment>
<dbReference type="GO" id="GO:0005886">
    <property type="term" value="C:plasma membrane"/>
    <property type="evidence" value="ECO:0007669"/>
    <property type="project" value="UniProtKB-SubCell"/>
</dbReference>
<evidence type="ECO:0000313" key="13">
    <source>
        <dbReference type="EMBL" id="PKK77113.1"/>
    </source>
</evidence>
<gene>
    <name evidence="13" type="ORF">RhiirC2_844601</name>
</gene>
<feature type="transmembrane region" description="Helical" evidence="10">
    <location>
        <begin position="35"/>
        <end position="55"/>
    </location>
</feature>
<evidence type="ECO:0000256" key="11">
    <source>
        <dbReference type="SAM" id="SignalP"/>
    </source>
</evidence>
<dbReference type="VEuPathDB" id="FungiDB:RhiirA1_390891"/>
<comment type="caution">
    <text evidence="13">The sequence shown here is derived from an EMBL/GenBank/DDBJ whole genome shotgun (WGS) entry which is preliminary data.</text>
</comment>
<evidence type="ECO:0000256" key="6">
    <source>
        <dbReference type="ARBA" id="ARBA00022989"/>
    </source>
</evidence>
<evidence type="ECO:0000256" key="10">
    <source>
        <dbReference type="SAM" id="Phobius"/>
    </source>
</evidence>
<dbReference type="InterPro" id="IPR036028">
    <property type="entry name" value="SH3-like_dom_sf"/>
</dbReference>
<keyword evidence="6 10" id="KW-1133">Transmembrane helix</keyword>
<dbReference type="Gene3D" id="2.30.30.40">
    <property type="entry name" value="SH3 Domains"/>
    <property type="match status" value="2"/>
</dbReference>
<keyword evidence="5 10" id="KW-0812">Transmembrane</keyword>
<dbReference type="Pfam" id="PF00018">
    <property type="entry name" value="SH3_1"/>
    <property type="match status" value="2"/>
</dbReference>
<keyword evidence="3 9" id="KW-0728">SH3 domain</keyword>
<accession>A0A2N1NTB1</accession>
<organism evidence="13 14">
    <name type="scientific">Rhizophagus irregularis</name>
    <dbReference type="NCBI Taxonomy" id="588596"/>
    <lineage>
        <taxon>Eukaryota</taxon>
        <taxon>Fungi</taxon>
        <taxon>Fungi incertae sedis</taxon>
        <taxon>Mucoromycota</taxon>
        <taxon>Glomeromycotina</taxon>
        <taxon>Glomeromycetes</taxon>
        <taxon>Glomerales</taxon>
        <taxon>Glomeraceae</taxon>
        <taxon>Rhizophagus</taxon>
    </lineage>
</organism>
<evidence type="ECO:0000259" key="12">
    <source>
        <dbReference type="PROSITE" id="PS50002"/>
    </source>
</evidence>
<dbReference type="GO" id="GO:0007232">
    <property type="term" value="P:osmosensory signaling pathway via Sho1 osmosensor"/>
    <property type="evidence" value="ECO:0007669"/>
    <property type="project" value="UniProtKB-ARBA"/>
</dbReference>
<feature type="transmembrane region" description="Helical" evidence="10">
    <location>
        <begin position="100"/>
        <end position="119"/>
    </location>
</feature>
<evidence type="ECO:0000256" key="9">
    <source>
        <dbReference type="PROSITE-ProRule" id="PRU00192"/>
    </source>
</evidence>
<evidence type="ECO:0000256" key="5">
    <source>
        <dbReference type="ARBA" id="ARBA00022692"/>
    </source>
</evidence>
<dbReference type="PRINTS" id="PR00452">
    <property type="entry name" value="SH3DOMAIN"/>
</dbReference>
<dbReference type="SMART" id="SM00326">
    <property type="entry name" value="SH3"/>
    <property type="match status" value="2"/>
</dbReference>
<dbReference type="VEuPathDB" id="FungiDB:RhiirFUN_003553"/>
<keyword evidence="11" id="KW-0732">Signal</keyword>
<dbReference type="PANTHER" id="PTHR15735:SF20">
    <property type="entry name" value="HIGH OSMOLARITY SIGNALING PROTEIN SHO1"/>
    <property type="match status" value="1"/>
</dbReference>
<dbReference type="InterPro" id="IPR035522">
    <property type="entry name" value="Sho1_SH3"/>
</dbReference>
<dbReference type="GO" id="GO:0030833">
    <property type="term" value="P:regulation of actin filament polymerization"/>
    <property type="evidence" value="ECO:0007669"/>
    <property type="project" value="TreeGrafter"/>
</dbReference>
<dbReference type="EMBL" id="LLXL01000146">
    <property type="protein sequence ID" value="PKK77113.1"/>
    <property type="molecule type" value="Genomic_DNA"/>
</dbReference>
<evidence type="ECO:0000256" key="8">
    <source>
        <dbReference type="ARBA" id="ARBA00023136"/>
    </source>
</evidence>
<keyword evidence="8 10" id="KW-0472">Membrane</keyword>
<dbReference type="FunFam" id="2.30.30.40:FF:000213">
    <property type="entry name" value="High osmolarity signaling protein SHO1"/>
    <property type="match status" value="1"/>
</dbReference>
<sequence>MKKLVVLLFLVNISFVSGASTLCNSLVRSVSRVAFANYLSFSGGLFLTFFSNPSKDDKSFFAKLKRFLIRTAVIQLMAVLSLMTFMTTRFFTLNNIESPVFIRSSSIAMYVFCAVTAVLTQLIRDRLVRNVTRAVLFIPIYVIQMIFQVYMKNNFPSSGYMFAFQWVSILSVLFAIPLTLILCLEEYAGYLSSVLLLSGSFALGNVLHSAFYLIFPRKKWEAVPDKDNNYSSIPINDDSTTYAYRARALYDYEANPNDNNELSFSKGEILEIADYKGKWWQAKKADGKVGIAPSNYLQIIPRENWEAVPAKDDNDISTLTVNANNEYTRKAKALYDYDANPDDNIELSFSKGEILEIADHIGTNNWWQAKKADGETGLAPSNYLQLV</sequence>
<reference evidence="13 14" key="2">
    <citation type="submission" date="2017-10" db="EMBL/GenBank/DDBJ databases">
        <title>Extensive intraspecific genome diversity in a model arbuscular mycorrhizal fungus.</title>
        <authorList>
            <person name="Chen E.C.H."/>
            <person name="Morin E."/>
            <person name="Baudet D."/>
            <person name="Noel J."/>
            <person name="Ndikumana S."/>
            <person name="Charron P."/>
            <person name="St-Onge C."/>
            <person name="Giorgi J."/>
            <person name="Grigoriev I.V."/>
            <person name="Roux C."/>
            <person name="Martin F.M."/>
            <person name="Corradi N."/>
        </authorList>
    </citation>
    <scope>NUCLEOTIDE SEQUENCE [LARGE SCALE GENOMIC DNA]</scope>
    <source>
        <strain evidence="13 14">C2</strain>
    </source>
</reference>
<feature type="domain" description="SH3" evidence="12">
    <location>
        <begin position="326"/>
        <end position="387"/>
    </location>
</feature>
<dbReference type="AlphaFoldDB" id="A0A2N1NTB1"/>
<proteinExistence type="inferred from homology"/>
<evidence type="ECO:0000256" key="3">
    <source>
        <dbReference type="ARBA" id="ARBA00022443"/>
    </source>
</evidence>
<evidence type="ECO:0000256" key="1">
    <source>
        <dbReference type="ARBA" id="ARBA00004651"/>
    </source>
</evidence>
<feature type="transmembrane region" description="Helical" evidence="10">
    <location>
        <begin position="194"/>
        <end position="215"/>
    </location>
</feature>
<evidence type="ECO:0000256" key="7">
    <source>
        <dbReference type="ARBA" id="ARBA00023016"/>
    </source>
</evidence>
<feature type="chain" id="PRO_5014968601" description="SH3 domain-containing protein" evidence="11">
    <location>
        <begin position="19"/>
        <end position="387"/>
    </location>
</feature>
<protein>
    <recommendedName>
        <fullName evidence="12">SH3 domain-containing protein</fullName>
    </recommendedName>
</protein>
<keyword evidence="7" id="KW-0346">Stress response</keyword>
<reference evidence="13 14" key="1">
    <citation type="submission" date="2016-04" db="EMBL/GenBank/DDBJ databases">
        <title>Genome analyses suggest a sexual origin of heterokaryosis in a supposedly ancient asexual fungus.</title>
        <authorList>
            <person name="Ropars J."/>
            <person name="Sedzielewska K."/>
            <person name="Noel J."/>
            <person name="Charron P."/>
            <person name="Farinelli L."/>
            <person name="Marton T."/>
            <person name="Kruger M."/>
            <person name="Pelin A."/>
            <person name="Brachmann A."/>
            <person name="Corradi N."/>
        </authorList>
    </citation>
    <scope>NUCLEOTIDE SEQUENCE [LARGE SCALE GENOMIC DNA]</scope>
    <source>
        <strain evidence="13 14">C2</strain>
    </source>
</reference>
<dbReference type="PROSITE" id="PS50002">
    <property type="entry name" value="SH3"/>
    <property type="match status" value="2"/>
</dbReference>
<dbReference type="SUPFAM" id="SSF50044">
    <property type="entry name" value="SH3-domain"/>
    <property type="match status" value="2"/>
</dbReference>
<evidence type="ECO:0000313" key="14">
    <source>
        <dbReference type="Proteomes" id="UP000233469"/>
    </source>
</evidence>
<dbReference type="VEuPathDB" id="FungiDB:FUN_021704"/>
<keyword evidence="4" id="KW-1003">Cell membrane</keyword>